<protein>
    <submittedName>
        <fullName evidence="1">Uncharacterized protein</fullName>
    </submittedName>
</protein>
<evidence type="ECO:0000313" key="2">
    <source>
        <dbReference type="Proteomes" id="UP001283361"/>
    </source>
</evidence>
<proteinExistence type="predicted"/>
<evidence type="ECO:0000313" key="1">
    <source>
        <dbReference type="EMBL" id="KAK3747686.1"/>
    </source>
</evidence>
<reference evidence="1" key="1">
    <citation type="journal article" date="2023" name="G3 (Bethesda)">
        <title>A reference genome for the long-term kleptoplast-retaining sea slug Elysia crispata morphotype clarki.</title>
        <authorList>
            <person name="Eastman K.E."/>
            <person name="Pendleton A.L."/>
            <person name="Shaikh M.A."/>
            <person name="Suttiyut T."/>
            <person name="Ogas R."/>
            <person name="Tomko P."/>
            <person name="Gavelis G."/>
            <person name="Widhalm J.R."/>
            <person name="Wisecaver J.H."/>
        </authorList>
    </citation>
    <scope>NUCLEOTIDE SEQUENCE</scope>
    <source>
        <strain evidence="1">ECLA1</strain>
    </source>
</reference>
<organism evidence="1 2">
    <name type="scientific">Elysia crispata</name>
    <name type="common">lettuce slug</name>
    <dbReference type="NCBI Taxonomy" id="231223"/>
    <lineage>
        <taxon>Eukaryota</taxon>
        <taxon>Metazoa</taxon>
        <taxon>Spiralia</taxon>
        <taxon>Lophotrochozoa</taxon>
        <taxon>Mollusca</taxon>
        <taxon>Gastropoda</taxon>
        <taxon>Heterobranchia</taxon>
        <taxon>Euthyneura</taxon>
        <taxon>Panpulmonata</taxon>
        <taxon>Sacoglossa</taxon>
        <taxon>Placobranchoidea</taxon>
        <taxon>Plakobranchidae</taxon>
        <taxon>Elysia</taxon>
    </lineage>
</organism>
<accession>A0AAE0YJZ1</accession>
<name>A0AAE0YJZ1_9GAST</name>
<dbReference type="AlphaFoldDB" id="A0AAE0YJZ1"/>
<dbReference type="Proteomes" id="UP001283361">
    <property type="component" value="Unassembled WGS sequence"/>
</dbReference>
<dbReference type="EMBL" id="JAWDGP010006075">
    <property type="protein sequence ID" value="KAK3747686.1"/>
    <property type="molecule type" value="Genomic_DNA"/>
</dbReference>
<keyword evidence="2" id="KW-1185">Reference proteome</keyword>
<gene>
    <name evidence="1" type="ORF">RRG08_024833</name>
</gene>
<sequence>MPHSYLQECRNYRSSTRTSTFNLYIKPVKQPHCTHAILVTTGREMSKGISWFEQYVSLTPLSQGERAYAKTGVINTASACKLAGSEVLGEPGTRRTKWEARA</sequence>
<comment type="caution">
    <text evidence="1">The sequence shown here is derived from an EMBL/GenBank/DDBJ whole genome shotgun (WGS) entry which is preliminary data.</text>
</comment>